<dbReference type="Proteomes" id="UP000827544">
    <property type="component" value="Segment"/>
</dbReference>
<name>A0AAE9CDN7_9CAUD</name>
<keyword evidence="2" id="KW-1185">Reference proteome</keyword>
<proteinExistence type="predicted"/>
<dbReference type="EMBL" id="OK499992">
    <property type="protein sequence ID" value="UGO50940.1"/>
    <property type="molecule type" value="Genomic_DNA"/>
</dbReference>
<reference evidence="1" key="1">
    <citation type="submission" date="2021-10" db="EMBL/GenBank/DDBJ databases">
        <authorList>
            <person name="Lavering E.D."/>
            <person name="James R."/>
            <person name="Fairholm J.D."/>
            <person name="Ogilvie B.H."/>
            <person name="Thurgood T.L."/>
            <person name="Robison R.A."/>
            <person name="Grose J.H."/>
        </authorList>
    </citation>
    <scope>NUCLEOTIDE SEQUENCE</scope>
</reference>
<accession>A0AAE9CDN7</accession>
<protein>
    <submittedName>
        <fullName evidence="1">Uncharacterized protein</fullName>
    </submittedName>
</protein>
<sequence length="75" mass="8939">MAKVFKATFYVSDYSGEIHDIEQLKDMIEERMGRWVGIHVDAVKESAEFEWEDELKINKIKATTEDFEEYFKEVD</sequence>
<evidence type="ECO:0000313" key="2">
    <source>
        <dbReference type="Proteomes" id="UP000827544"/>
    </source>
</evidence>
<organism evidence="1 2">
    <name type="scientific">Bacillus phage vB_BanS_Nate</name>
    <dbReference type="NCBI Taxonomy" id="2894788"/>
    <lineage>
        <taxon>Viruses</taxon>
        <taxon>Duplodnaviria</taxon>
        <taxon>Heunggongvirae</taxon>
        <taxon>Uroviricota</taxon>
        <taxon>Caudoviricetes</taxon>
        <taxon>Joanripponvirinae</taxon>
        <taxon>Natevirus</taxon>
        <taxon>Natevirus nate</taxon>
    </lineage>
</organism>
<gene>
    <name evidence="1" type="ORF">NATE_87</name>
</gene>
<evidence type="ECO:0000313" key="1">
    <source>
        <dbReference type="EMBL" id="UGO50940.1"/>
    </source>
</evidence>